<evidence type="ECO:0000256" key="3">
    <source>
        <dbReference type="ARBA" id="ARBA00023235"/>
    </source>
</evidence>
<dbReference type="EMBL" id="JAHLFV010000161">
    <property type="protein sequence ID" value="MBU3850254.1"/>
    <property type="molecule type" value="Genomic_DNA"/>
</dbReference>
<name>A0A9E2L229_9SPIR</name>
<evidence type="ECO:0000313" key="9">
    <source>
        <dbReference type="Proteomes" id="UP000823914"/>
    </source>
</evidence>
<dbReference type="InterPro" id="IPR000748">
    <property type="entry name" value="PsdUridine_synth_RsuA/RluB/E/F"/>
</dbReference>
<sequence length="317" mass="34939">MAQERLDKILAKQGFGTRKDARRLIRQGLVGVNGAVCKAPETHIETSTDVLTVEGKTLVLKTHYYFMMNKCAGVVCSAKDGLHKTVFDLLQETPPVTPLRKVPTEMSCSESDTDEVDTDKVGTDKVGADSVDTDKVGTDFSDSVGSDFIAPVGSDADADILAPIRQSIISGELHLVGRLDIDTEGLLLLTTDGGLTHRLISPKSHVTKTYYIRLETPVSPEEQKTYSLQAEKGILIAPEGNDEEYLCKPAALTWISPLECTLVITEGRYHQVKRMMAALGNKVLYLKRQAIAELHLDETLQPGQYRELREEEILLLE</sequence>
<dbReference type="Pfam" id="PF01479">
    <property type="entry name" value="S4"/>
    <property type="match status" value="1"/>
</dbReference>
<dbReference type="Pfam" id="PF00849">
    <property type="entry name" value="PseudoU_synth_2"/>
    <property type="match status" value="1"/>
</dbReference>
<comment type="caution">
    <text evidence="8">The sequence shown here is derived from an EMBL/GenBank/DDBJ whole genome shotgun (WGS) entry which is preliminary data.</text>
</comment>
<dbReference type="InterPro" id="IPR050343">
    <property type="entry name" value="RsuA_PseudoU_synthase"/>
</dbReference>
<dbReference type="SUPFAM" id="SSF55120">
    <property type="entry name" value="Pseudouridine synthase"/>
    <property type="match status" value="1"/>
</dbReference>
<gene>
    <name evidence="8" type="ORF">IAA16_06785</name>
</gene>
<dbReference type="Gene3D" id="3.30.70.1560">
    <property type="entry name" value="Alpha-L RNA-binding motif"/>
    <property type="match status" value="1"/>
</dbReference>
<dbReference type="NCBIfam" id="TIGR00093">
    <property type="entry name" value="pseudouridine synthase"/>
    <property type="match status" value="1"/>
</dbReference>
<evidence type="ECO:0000256" key="1">
    <source>
        <dbReference type="ARBA" id="ARBA00008348"/>
    </source>
</evidence>
<evidence type="ECO:0000256" key="4">
    <source>
        <dbReference type="PROSITE-ProRule" id="PRU00182"/>
    </source>
</evidence>
<dbReference type="InterPro" id="IPR042092">
    <property type="entry name" value="PsdUridine_s_RsuA/RluB/E/F_cat"/>
</dbReference>
<dbReference type="SMART" id="SM00363">
    <property type="entry name" value="S4"/>
    <property type="match status" value="1"/>
</dbReference>
<dbReference type="InterPro" id="IPR020094">
    <property type="entry name" value="TruA/RsuA/RluB/E/F_N"/>
</dbReference>
<dbReference type="Gene3D" id="3.30.70.580">
    <property type="entry name" value="Pseudouridine synthase I, catalytic domain, N-terminal subdomain"/>
    <property type="match status" value="2"/>
</dbReference>
<dbReference type="CDD" id="cd00165">
    <property type="entry name" value="S4"/>
    <property type="match status" value="1"/>
</dbReference>
<keyword evidence="2 4" id="KW-0694">RNA-binding</keyword>
<evidence type="ECO:0000256" key="5">
    <source>
        <dbReference type="RuleBase" id="RU003887"/>
    </source>
</evidence>
<feature type="domain" description="RNA-binding S4" evidence="7">
    <location>
        <begin position="4"/>
        <end position="66"/>
    </location>
</feature>
<evidence type="ECO:0000313" key="8">
    <source>
        <dbReference type="EMBL" id="MBU3850254.1"/>
    </source>
</evidence>
<dbReference type="GO" id="GO:0120159">
    <property type="term" value="F:rRNA pseudouridine synthase activity"/>
    <property type="evidence" value="ECO:0007669"/>
    <property type="project" value="UniProtKB-ARBA"/>
</dbReference>
<dbReference type="InterPro" id="IPR002942">
    <property type="entry name" value="S4_RNA-bd"/>
</dbReference>
<reference evidence="8" key="2">
    <citation type="submission" date="2021-04" db="EMBL/GenBank/DDBJ databases">
        <authorList>
            <person name="Gilroy R."/>
        </authorList>
    </citation>
    <scope>NUCLEOTIDE SEQUENCE</scope>
    <source>
        <strain evidence="8">Gambia15-2214</strain>
    </source>
</reference>
<dbReference type="PROSITE" id="PS50889">
    <property type="entry name" value="S4"/>
    <property type="match status" value="1"/>
</dbReference>
<dbReference type="AlphaFoldDB" id="A0A9E2L229"/>
<dbReference type="Proteomes" id="UP000823914">
    <property type="component" value="Unassembled WGS sequence"/>
</dbReference>
<dbReference type="GO" id="GO:0000455">
    <property type="term" value="P:enzyme-directed rRNA pseudouridine synthesis"/>
    <property type="evidence" value="ECO:0007669"/>
    <property type="project" value="UniProtKB-ARBA"/>
</dbReference>
<protein>
    <recommendedName>
        <fullName evidence="5">Pseudouridine synthase</fullName>
        <ecNumber evidence="5">5.4.99.-</ecNumber>
    </recommendedName>
</protein>
<dbReference type="SUPFAM" id="SSF55174">
    <property type="entry name" value="Alpha-L RNA-binding motif"/>
    <property type="match status" value="1"/>
</dbReference>
<evidence type="ECO:0000259" key="7">
    <source>
        <dbReference type="SMART" id="SM00363"/>
    </source>
</evidence>
<proteinExistence type="inferred from homology"/>
<dbReference type="PROSITE" id="PS01149">
    <property type="entry name" value="PSI_RSU"/>
    <property type="match status" value="1"/>
</dbReference>
<evidence type="ECO:0000256" key="6">
    <source>
        <dbReference type="SAM" id="MobiDB-lite"/>
    </source>
</evidence>
<reference evidence="8" key="1">
    <citation type="journal article" date="2021" name="PeerJ">
        <title>Extensive microbial diversity within the chicken gut microbiome revealed by metagenomics and culture.</title>
        <authorList>
            <person name="Gilroy R."/>
            <person name="Ravi A."/>
            <person name="Getino M."/>
            <person name="Pursley I."/>
            <person name="Horton D.L."/>
            <person name="Alikhan N.F."/>
            <person name="Baker D."/>
            <person name="Gharbi K."/>
            <person name="Hall N."/>
            <person name="Watson M."/>
            <person name="Adriaenssens E.M."/>
            <person name="Foster-Nyarko E."/>
            <person name="Jarju S."/>
            <person name="Secka A."/>
            <person name="Antonio M."/>
            <person name="Oren A."/>
            <person name="Chaudhuri R.R."/>
            <person name="La Ragione R."/>
            <person name="Hildebrand F."/>
            <person name="Pallen M.J."/>
        </authorList>
    </citation>
    <scope>NUCLEOTIDE SEQUENCE</scope>
    <source>
        <strain evidence="8">Gambia15-2214</strain>
    </source>
</reference>
<dbReference type="PANTHER" id="PTHR47683">
    <property type="entry name" value="PSEUDOURIDINE SYNTHASE FAMILY PROTEIN-RELATED"/>
    <property type="match status" value="1"/>
</dbReference>
<organism evidence="8 9">
    <name type="scientific">Candidatus Treponema excrementipullorum</name>
    <dbReference type="NCBI Taxonomy" id="2838768"/>
    <lineage>
        <taxon>Bacteria</taxon>
        <taxon>Pseudomonadati</taxon>
        <taxon>Spirochaetota</taxon>
        <taxon>Spirochaetia</taxon>
        <taxon>Spirochaetales</taxon>
        <taxon>Treponemataceae</taxon>
        <taxon>Treponema</taxon>
    </lineage>
</organism>
<dbReference type="GO" id="GO:0003723">
    <property type="term" value="F:RNA binding"/>
    <property type="evidence" value="ECO:0007669"/>
    <property type="project" value="UniProtKB-KW"/>
</dbReference>
<dbReference type="PANTHER" id="PTHR47683:SF4">
    <property type="entry name" value="PSEUDOURIDINE SYNTHASE"/>
    <property type="match status" value="1"/>
</dbReference>
<accession>A0A9E2L229</accession>
<keyword evidence="3 5" id="KW-0413">Isomerase</keyword>
<dbReference type="InterPro" id="IPR020103">
    <property type="entry name" value="PsdUridine_synth_cat_dom_sf"/>
</dbReference>
<dbReference type="InterPro" id="IPR018496">
    <property type="entry name" value="PsdUridine_synth_RsuA/RluB_CS"/>
</dbReference>
<feature type="region of interest" description="Disordered" evidence="6">
    <location>
        <begin position="98"/>
        <end position="126"/>
    </location>
</feature>
<dbReference type="Gene3D" id="3.10.290.10">
    <property type="entry name" value="RNA-binding S4 domain"/>
    <property type="match status" value="1"/>
</dbReference>
<dbReference type="InterPro" id="IPR006145">
    <property type="entry name" value="PsdUridine_synth_RsuA/RluA"/>
</dbReference>
<dbReference type="InterPro" id="IPR036986">
    <property type="entry name" value="S4_RNA-bd_sf"/>
</dbReference>
<comment type="similarity">
    <text evidence="1 5">Belongs to the pseudouridine synthase RsuA family.</text>
</comment>
<dbReference type="EC" id="5.4.99.-" evidence="5"/>
<evidence type="ECO:0000256" key="2">
    <source>
        <dbReference type="ARBA" id="ARBA00022884"/>
    </source>
</evidence>